<dbReference type="Gene3D" id="2.30.29.30">
    <property type="entry name" value="Pleckstrin-homology domain (PH domain)/Phosphotyrosine-binding domain (PTB)"/>
    <property type="match status" value="1"/>
</dbReference>
<dbReference type="PANTHER" id="PTHR10336:SF196">
    <property type="entry name" value="PHOSPHOINOSITIDE PHOSPHOLIPASE C"/>
    <property type="match status" value="1"/>
</dbReference>
<dbReference type="GeneID" id="106805105"/>
<dbReference type="InterPro" id="IPR017946">
    <property type="entry name" value="PLC-like_Pdiesterase_TIM-brl"/>
</dbReference>
<comment type="catalytic activity">
    <reaction evidence="1">
        <text>a 1,2-diacyl-sn-glycero-3-phospho-(1D-myo-inositol-4,5-bisphosphate) + H2O = 1D-myo-inositol 1,4,5-trisphosphate + a 1,2-diacyl-sn-glycerol + H(+)</text>
        <dbReference type="Rhea" id="RHEA:33179"/>
        <dbReference type="ChEBI" id="CHEBI:15377"/>
        <dbReference type="ChEBI" id="CHEBI:15378"/>
        <dbReference type="ChEBI" id="CHEBI:17815"/>
        <dbReference type="ChEBI" id="CHEBI:58456"/>
        <dbReference type="ChEBI" id="CHEBI:203600"/>
        <dbReference type="EC" id="3.1.4.11"/>
    </reaction>
</comment>
<dbReference type="PANTHER" id="PTHR10336">
    <property type="entry name" value="PHOSPHOINOSITIDE-SPECIFIC PHOSPHOLIPASE C FAMILY PROTEIN"/>
    <property type="match status" value="1"/>
</dbReference>
<dbReference type="EC" id="3.1.4.11" evidence="1"/>
<name>A0ABM1DQ49_PRICU</name>
<dbReference type="InterPro" id="IPR015359">
    <property type="entry name" value="PLC_EF-hand-like"/>
</dbReference>
<evidence type="ECO:0000256" key="1">
    <source>
        <dbReference type="RuleBase" id="RU361133"/>
    </source>
</evidence>
<accession>A0ABM1DQ49</accession>
<dbReference type="InterPro" id="IPR011993">
    <property type="entry name" value="PH-like_dom_sf"/>
</dbReference>
<proteinExistence type="predicted"/>
<evidence type="ECO:0000259" key="2">
    <source>
        <dbReference type="SMART" id="SM00148"/>
    </source>
</evidence>
<feature type="domain" description="Phosphatidylinositol-specific phospholipase C X" evidence="2">
    <location>
        <begin position="283"/>
        <end position="369"/>
    </location>
</feature>
<dbReference type="Pfam" id="PF00388">
    <property type="entry name" value="PI-PLC-X"/>
    <property type="match status" value="1"/>
</dbReference>
<dbReference type="Gene3D" id="3.20.20.190">
    <property type="entry name" value="Phosphatidylinositol (PI) phosphodiesterase"/>
    <property type="match status" value="1"/>
</dbReference>
<dbReference type="Proteomes" id="UP000695022">
    <property type="component" value="Unplaced"/>
</dbReference>
<protein>
    <recommendedName>
        <fullName evidence="1">Phosphoinositide phospholipase C</fullName>
        <ecNumber evidence="1">3.1.4.11</ecNumber>
    </recommendedName>
</protein>
<dbReference type="Gene3D" id="1.10.238.10">
    <property type="entry name" value="EF-hand"/>
    <property type="match status" value="1"/>
</dbReference>
<dbReference type="InterPro" id="IPR001192">
    <property type="entry name" value="PI-PLC_fam"/>
</dbReference>
<dbReference type="PROSITE" id="PS50007">
    <property type="entry name" value="PIPLC_X_DOMAIN"/>
    <property type="match status" value="1"/>
</dbReference>
<keyword evidence="3" id="KW-1185">Reference proteome</keyword>
<keyword evidence="1" id="KW-0442">Lipid degradation</keyword>
<keyword evidence="1" id="KW-0443">Lipid metabolism</keyword>
<dbReference type="Pfam" id="PF09279">
    <property type="entry name" value="EF-hand_like"/>
    <property type="match status" value="1"/>
</dbReference>
<dbReference type="InterPro" id="IPR000909">
    <property type="entry name" value="PLipase_C_PInositol-sp_X_dom"/>
</dbReference>
<dbReference type="RefSeq" id="XP_014662070.1">
    <property type="nucleotide sequence ID" value="XM_014806584.1"/>
</dbReference>
<dbReference type="SMART" id="SM00148">
    <property type="entry name" value="PLCXc"/>
    <property type="match status" value="1"/>
</dbReference>
<gene>
    <name evidence="4" type="primary">LOC106805105</name>
</gene>
<evidence type="ECO:0000313" key="4">
    <source>
        <dbReference type="RefSeq" id="XP_014662070.1"/>
    </source>
</evidence>
<sequence>MSGDDGYFPRLLNHSASDGPSDCLHYMQTGCDLVKVRSTSRQYHRYFMLDEDMSALRWHPTSKKPNKAKIPVGERQGAFGAGMNTTCFRPHGAEQSECQPRWEWIPVPILLSSSFLNSRCAAAITWLSKVFTAVTSRTDGSYLDEQEVVELVQKLNPSISNNRIRLKFKEIEQSKPPDEEKGRLSSKEFADLYKEISTRPEIYFLLVRYASNDFMTVDDLMLFLEAEQGMKAVTKEKCRLLIEQYEPSRDGREKGHLGIDGFTSYLLSDECDVFEPAHRVVCQDMTHPLPHYFVATSHNTFLLEDQLKGPAGVEGFIRALQSGCRCVEMHCWDGADGDPVVFHGHTLTSMISFKAVIESINEFAFCVSE</sequence>
<reference evidence="4" key="1">
    <citation type="submission" date="2025-08" db="UniProtKB">
        <authorList>
            <consortium name="RefSeq"/>
        </authorList>
    </citation>
    <scope>IDENTIFICATION</scope>
</reference>
<dbReference type="SUPFAM" id="SSF51695">
    <property type="entry name" value="PLC-like phosphodiesterases"/>
    <property type="match status" value="1"/>
</dbReference>
<keyword evidence="1" id="KW-0378">Hydrolase</keyword>
<evidence type="ECO:0000313" key="3">
    <source>
        <dbReference type="Proteomes" id="UP000695022"/>
    </source>
</evidence>
<dbReference type="InterPro" id="IPR011992">
    <property type="entry name" value="EF-hand-dom_pair"/>
</dbReference>
<organism evidence="3 4">
    <name type="scientific">Priapulus caudatus</name>
    <name type="common">Priapulid worm</name>
    <dbReference type="NCBI Taxonomy" id="37621"/>
    <lineage>
        <taxon>Eukaryota</taxon>
        <taxon>Metazoa</taxon>
        <taxon>Ecdysozoa</taxon>
        <taxon>Scalidophora</taxon>
        <taxon>Priapulida</taxon>
        <taxon>Priapulimorpha</taxon>
        <taxon>Priapulimorphida</taxon>
        <taxon>Priapulidae</taxon>
        <taxon>Priapulus</taxon>
    </lineage>
</organism>
<dbReference type="SUPFAM" id="SSF50729">
    <property type="entry name" value="PH domain-like"/>
    <property type="match status" value="1"/>
</dbReference>
<dbReference type="PRINTS" id="PR00390">
    <property type="entry name" value="PHPHLIPASEC"/>
</dbReference>
<dbReference type="SUPFAM" id="SSF47473">
    <property type="entry name" value="EF-hand"/>
    <property type="match status" value="1"/>
</dbReference>
<dbReference type="CDD" id="cd16206">
    <property type="entry name" value="EFh_PRIP"/>
    <property type="match status" value="1"/>
</dbReference>